<dbReference type="EMBL" id="RKQL01000002">
    <property type="protein sequence ID" value="RPE70798.1"/>
    <property type="molecule type" value="Genomic_DNA"/>
</dbReference>
<evidence type="ECO:0000313" key="2">
    <source>
        <dbReference type="Proteomes" id="UP000272193"/>
    </source>
</evidence>
<sequence>MQASMNERTPPLSLHGVAALPQLGVIRAEGEDAARFLHGQLTQDFLLLGPDEARLAAFCSPKGRMLASFIGIKPTPQEILLVCQADVLQTTLKRLSMFVLRAKVRLSDASPAYELRGLLGNALSSIAEEDRKTLACKDFGSGKLVFLHPAPSLSRALWIAPRGTPAPAGAELDPVLWQWAEVQSGVAWVSAAISDQFVPQMLNYESVGGVNFKKGCYPGQEVVARSQFRGVLKRRGYLVHGEVELRAGQEVFRAADPEQPCGLVAQAAPSPFGGFDAIASLQISAAEAADLHLGAADGPALSLRPLPYALLADV</sequence>
<dbReference type="Gene3D" id="3.30.70.1400">
    <property type="entry name" value="Aminomethyltransferase beta-barrel domains"/>
    <property type="match status" value="1"/>
</dbReference>
<dbReference type="AlphaFoldDB" id="A0A3N4ULC9"/>
<dbReference type="NCBIfam" id="TIGR03317">
    <property type="entry name" value="ygfZ_signature"/>
    <property type="match status" value="1"/>
</dbReference>
<dbReference type="Gene3D" id="2.40.30.160">
    <property type="match status" value="1"/>
</dbReference>
<name>A0A3N4ULC9_9BURK</name>
<comment type="caution">
    <text evidence="1">The sequence shown here is derived from an EMBL/GenBank/DDBJ whole genome shotgun (WGS) entry which is preliminary data.</text>
</comment>
<protein>
    <submittedName>
        <fullName evidence="1">Uncharacterized protein</fullName>
    </submittedName>
</protein>
<evidence type="ECO:0000313" key="1">
    <source>
        <dbReference type="EMBL" id="RPE70798.1"/>
    </source>
</evidence>
<dbReference type="PIRSF" id="PIRSF006487">
    <property type="entry name" value="GcvT"/>
    <property type="match status" value="1"/>
</dbReference>
<dbReference type="InterPro" id="IPR017703">
    <property type="entry name" value="YgfZ/GCV_T_CS"/>
</dbReference>
<proteinExistence type="predicted"/>
<dbReference type="GO" id="GO:0016226">
    <property type="term" value="P:iron-sulfur cluster assembly"/>
    <property type="evidence" value="ECO:0007669"/>
    <property type="project" value="TreeGrafter"/>
</dbReference>
<dbReference type="SUPFAM" id="SSF103025">
    <property type="entry name" value="Folate-binding domain"/>
    <property type="match status" value="1"/>
</dbReference>
<dbReference type="Proteomes" id="UP000272193">
    <property type="component" value="Unassembled WGS sequence"/>
</dbReference>
<dbReference type="PANTHER" id="PTHR22602:SF0">
    <property type="entry name" value="TRANSFERASE CAF17, MITOCHONDRIAL-RELATED"/>
    <property type="match status" value="1"/>
</dbReference>
<reference evidence="1 2" key="1">
    <citation type="submission" date="2018-11" db="EMBL/GenBank/DDBJ databases">
        <title>Genomic Encyclopedia of Type Strains, Phase IV (KMG-IV): sequencing the most valuable type-strain genomes for metagenomic binning, comparative biology and taxonomic classification.</title>
        <authorList>
            <person name="Goeker M."/>
        </authorList>
    </citation>
    <scope>NUCLEOTIDE SEQUENCE [LARGE SCALE GENOMIC DNA]</scope>
    <source>
        <strain evidence="1 2">DSM 101684</strain>
    </source>
</reference>
<accession>A0A3N4ULC9</accession>
<dbReference type="PANTHER" id="PTHR22602">
    <property type="entry name" value="TRANSFERASE CAF17, MITOCHONDRIAL-RELATED"/>
    <property type="match status" value="1"/>
</dbReference>
<keyword evidence="2" id="KW-1185">Reference proteome</keyword>
<gene>
    <name evidence="1" type="ORF">EDC62_1288</name>
</gene>
<dbReference type="InterPro" id="IPR045179">
    <property type="entry name" value="YgfZ/GcvT"/>
</dbReference>
<organism evidence="1 2">
    <name type="scientific">Tibeticola sediminis</name>
    <dbReference type="NCBI Taxonomy" id="1917811"/>
    <lineage>
        <taxon>Bacteria</taxon>
        <taxon>Pseudomonadati</taxon>
        <taxon>Pseudomonadota</taxon>
        <taxon>Betaproteobacteria</taxon>
        <taxon>Burkholderiales</taxon>
        <taxon>Comamonadaceae</taxon>
        <taxon>Tibeticola</taxon>
    </lineage>
</organism>